<protein>
    <recommendedName>
        <fullName evidence="4">Replication termination factor 2</fullName>
    </recommendedName>
</protein>
<evidence type="ECO:0000256" key="1">
    <source>
        <dbReference type="SAM" id="MobiDB-lite"/>
    </source>
</evidence>
<accession>A0AAD9IFV9</accession>
<dbReference type="PANTHER" id="PTHR12775:SF2">
    <property type="entry name" value="REPLICATION TERMINATION FACTOR 2"/>
    <property type="match status" value="1"/>
</dbReference>
<proteinExistence type="predicted"/>
<dbReference type="EMBL" id="JASFZW010000010">
    <property type="protein sequence ID" value="KAK2076374.1"/>
    <property type="molecule type" value="Genomic_DNA"/>
</dbReference>
<keyword evidence="3" id="KW-1185">Reference proteome</keyword>
<comment type="caution">
    <text evidence="2">The sequence shown here is derived from an EMBL/GenBank/DDBJ whole genome shotgun (WGS) entry which is preliminary data.</text>
</comment>
<evidence type="ECO:0008006" key="4">
    <source>
        <dbReference type="Google" id="ProtNLM"/>
    </source>
</evidence>
<name>A0AAD9IFV9_PROWI</name>
<dbReference type="InterPro" id="IPR006735">
    <property type="entry name" value="Rtf2"/>
</dbReference>
<evidence type="ECO:0000313" key="3">
    <source>
        <dbReference type="Proteomes" id="UP001255856"/>
    </source>
</evidence>
<gene>
    <name evidence="2" type="ORF">QBZ16_000899</name>
</gene>
<sequence>MYLGKKPDKVNPEEERLARWTTCHLSGELLSPPVVADGLGSIFNKEALLQALLDRTLPPGLEHIRGLKSVTELKLELPSESDKAVARFMCPITGVAATGKAHFIYNTATGYVVSERAMRELPKVVEESAGDGSKDGRWIPLNPSEEELDKLRALLAPAPSKKLKKKKDRGVNGAGDDGAEPALSAPLPGSLALELGPPLQKKAKVESLAPANADKKIWNSLFAGKRDKDIGDGYMTRGTASRGMKMA</sequence>
<dbReference type="GO" id="GO:0005634">
    <property type="term" value="C:nucleus"/>
    <property type="evidence" value="ECO:0007669"/>
    <property type="project" value="TreeGrafter"/>
</dbReference>
<dbReference type="PANTHER" id="PTHR12775">
    <property type="entry name" value="PROTEIN C20ORF43 HOMOLOG"/>
    <property type="match status" value="1"/>
</dbReference>
<dbReference type="GO" id="GO:0006274">
    <property type="term" value="P:DNA replication termination"/>
    <property type="evidence" value="ECO:0007669"/>
    <property type="project" value="TreeGrafter"/>
</dbReference>
<dbReference type="AlphaFoldDB" id="A0AAD9IFV9"/>
<dbReference type="Proteomes" id="UP001255856">
    <property type="component" value="Unassembled WGS sequence"/>
</dbReference>
<evidence type="ECO:0000313" key="2">
    <source>
        <dbReference type="EMBL" id="KAK2076374.1"/>
    </source>
</evidence>
<reference evidence="2" key="1">
    <citation type="submission" date="2021-01" db="EMBL/GenBank/DDBJ databases">
        <authorList>
            <person name="Eckstrom K.M.E."/>
        </authorList>
    </citation>
    <scope>NUCLEOTIDE SEQUENCE</scope>
    <source>
        <strain evidence="2">UVCC 0001</strain>
    </source>
</reference>
<feature type="region of interest" description="Disordered" evidence="1">
    <location>
        <begin position="159"/>
        <end position="185"/>
    </location>
</feature>
<organism evidence="2 3">
    <name type="scientific">Prototheca wickerhamii</name>
    <dbReference type="NCBI Taxonomy" id="3111"/>
    <lineage>
        <taxon>Eukaryota</taxon>
        <taxon>Viridiplantae</taxon>
        <taxon>Chlorophyta</taxon>
        <taxon>core chlorophytes</taxon>
        <taxon>Trebouxiophyceae</taxon>
        <taxon>Chlorellales</taxon>
        <taxon>Chlorellaceae</taxon>
        <taxon>Prototheca</taxon>
    </lineage>
</organism>
<dbReference type="Pfam" id="PF04641">
    <property type="entry name" value="Rtf2"/>
    <property type="match status" value="1"/>
</dbReference>